<evidence type="ECO:0000256" key="8">
    <source>
        <dbReference type="ARBA" id="ARBA00022573"/>
    </source>
</evidence>
<dbReference type="EC" id="2.7.8.26" evidence="5 19"/>
<comment type="function">
    <text evidence="14 19">Joins adenosylcobinamide-GDP and alpha-ribazole to generate adenosylcobalamin (Ado-cobalamin). Also synthesizes adenosylcobalamin 5'-phosphate from adenosylcobinamide-GDP and alpha-ribazole 5'-phosphate.</text>
</comment>
<comment type="similarity">
    <text evidence="4 19">Belongs to the CobS family.</text>
</comment>
<dbReference type="HAMAP" id="MF_00719">
    <property type="entry name" value="CobS"/>
    <property type="match status" value="1"/>
</dbReference>
<keyword evidence="7 19" id="KW-1003">Cell membrane</keyword>
<proteinExistence type="inferred from homology"/>
<dbReference type="UniPathway" id="UPA00148">
    <property type="reaction ID" value="UER00238"/>
</dbReference>
<evidence type="ECO:0000256" key="10">
    <source>
        <dbReference type="ARBA" id="ARBA00022692"/>
    </source>
</evidence>
<evidence type="ECO:0000256" key="19">
    <source>
        <dbReference type="HAMAP-Rule" id="MF_00719"/>
    </source>
</evidence>
<feature type="transmembrane region" description="Helical" evidence="19">
    <location>
        <begin position="17"/>
        <end position="35"/>
    </location>
</feature>
<keyword evidence="19" id="KW-0997">Cell inner membrane</keyword>
<keyword evidence="12 19" id="KW-1133">Transmembrane helix</keyword>
<evidence type="ECO:0000256" key="14">
    <source>
        <dbReference type="ARBA" id="ARBA00025228"/>
    </source>
</evidence>
<evidence type="ECO:0000256" key="17">
    <source>
        <dbReference type="ARBA" id="ARBA00048623"/>
    </source>
</evidence>
<dbReference type="eggNOG" id="COG0368">
    <property type="taxonomic scope" value="Bacteria"/>
</dbReference>
<feature type="transmembrane region" description="Helical" evidence="19">
    <location>
        <begin position="47"/>
        <end position="67"/>
    </location>
</feature>
<comment type="catalytic activity">
    <reaction evidence="17 19">
        <text>alpha-ribazole + adenosylcob(III)inamide-GDP = adenosylcob(III)alamin + GMP + H(+)</text>
        <dbReference type="Rhea" id="RHEA:16049"/>
        <dbReference type="ChEBI" id="CHEBI:10329"/>
        <dbReference type="ChEBI" id="CHEBI:15378"/>
        <dbReference type="ChEBI" id="CHEBI:18408"/>
        <dbReference type="ChEBI" id="CHEBI:58115"/>
        <dbReference type="ChEBI" id="CHEBI:60487"/>
        <dbReference type="EC" id="2.7.8.26"/>
    </reaction>
</comment>
<dbReference type="KEGG" id="syw:SYNW0245"/>
<gene>
    <name evidence="20" type="primary">CobS</name>
    <name evidence="19" type="synonym">cobS</name>
    <name evidence="20" type="ordered locus">SYNW0245</name>
</gene>
<evidence type="ECO:0000256" key="4">
    <source>
        <dbReference type="ARBA" id="ARBA00010561"/>
    </source>
</evidence>
<comment type="cofactor">
    <cofactor evidence="1 19">
        <name>Mg(2+)</name>
        <dbReference type="ChEBI" id="CHEBI:18420"/>
    </cofactor>
</comment>
<keyword evidence="9 19" id="KW-0808">Transferase</keyword>
<sequence>MRPGPCNRPIARSVSPWLSDLAGAWIFYSVLPAWPWPSPRFQRIARFASWIGLVIGAIQALLCWGLLRLGWTMSAAAPMVIALGIWLSGGLHHDGVMDTADGLAAGPERCLEAMEDSRVGASGVLALVMVLMLQLGALVQLGSAAPAALVTVGVWSRVAPLWAMARFPYLRRDGTAGFHRRHGRPRWDALPSGVVLLVLCIVLNPVMLLAGAPVALVVAEGLGRRLGGHTGDSYGAVLVLTETFTLVLLALTR</sequence>
<accession>Q7U9L0</accession>
<evidence type="ECO:0000256" key="7">
    <source>
        <dbReference type="ARBA" id="ARBA00022475"/>
    </source>
</evidence>
<evidence type="ECO:0000256" key="13">
    <source>
        <dbReference type="ARBA" id="ARBA00023136"/>
    </source>
</evidence>
<evidence type="ECO:0000256" key="12">
    <source>
        <dbReference type="ARBA" id="ARBA00022989"/>
    </source>
</evidence>
<dbReference type="InterPro" id="IPR003805">
    <property type="entry name" value="CobS"/>
</dbReference>
<dbReference type="GO" id="GO:0051073">
    <property type="term" value="F:adenosylcobinamide-GDP ribazoletransferase activity"/>
    <property type="evidence" value="ECO:0007669"/>
    <property type="project" value="UniProtKB-UniRule"/>
</dbReference>
<organism evidence="20 21">
    <name type="scientific">Parasynechococcus marenigrum (strain WH8102)</name>
    <dbReference type="NCBI Taxonomy" id="84588"/>
    <lineage>
        <taxon>Bacteria</taxon>
        <taxon>Bacillati</taxon>
        <taxon>Cyanobacteriota</taxon>
        <taxon>Cyanophyceae</taxon>
        <taxon>Synechococcales</taxon>
        <taxon>Prochlorococcaceae</taxon>
        <taxon>Parasynechococcus</taxon>
        <taxon>Parasynechococcus marenigrum</taxon>
    </lineage>
</organism>
<dbReference type="HOGENOM" id="CLU_057426_3_1_3"/>
<feature type="transmembrane region" description="Helical" evidence="19">
    <location>
        <begin position="147"/>
        <end position="169"/>
    </location>
</feature>
<dbReference type="PANTHER" id="PTHR34148">
    <property type="entry name" value="ADENOSYLCOBINAMIDE-GDP RIBAZOLETRANSFERASE"/>
    <property type="match status" value="1"/>
</dbReference>
<dbReference type="STRING" id="84588.SYNW0245"/>
<feature type="transmembrane region" description="Helical" evidence="19">
    <location>
        <begin position="190"/>
        <end position="214"/>
    </location>
</feature>
<evidence type="ECO:0000256" key="15">
    <source>
        <dbReference type="ARBA" id="ARBA00032605"/>
    </source>
</evidence>
<dbReference type="PANTHER" id="PTHR34148:SF1">
    <property type="entry name" value="ADENOSYLCOBINAMIDE-GDP RIBAZOLETRANSFERASE"/>
    <property type="match status" value="1"/>
</dbReference>
<dbReference type="GO" id="GO:0009236">
    <property type="term" value="P:cobalamin biosynthetic process"/>
    <property type="evidence" value="ECO:0007669"/>
    <property type="project" value="UniProtKB-UniRule"/>
</dbReference>
<evidence type="ECO:0000256" key="18">
    <source>
        <dbReference type="ARBA" id="ARBA00049504"/>
    </source>
</evidence>
<dbReference type="EMBL" id="BX569689">
    <property type="protein sequence ID" value="CAE06760.1"/>
    <property type="molecule type" value="Genomic_DNA"/>
</dbReference>
<dbReference type="GO" id="GO:0005886">
    <property type="term" value="C:plasma membrane"/>
    <property type="evidence" value="ECO:0007669"/>
    <property type="project" value="UniProtKB-SubCell"/>
</dbReference>
<evidence type="ECO:0000256" key="3">
    <source>
        <dbReference type="ARBA" id="ARBA00004663"/>
    </source>
</evidence>
<dbReference type="Pfam" id="PF02654">
    <property type="entry name" value="CobS"/>
    <property type="match status" value="1"/>
</dbReference>
<evidence type="ECO:0000256" key="1">
    <source>
        <dbReference type="ARBA" id="ARBA00001946"/>
    </source>
</evidence>
<comment type="subcellular location">
    <subcellularLocation>
        <location evidence="19">Cell inner membrane</location>
        <topology evidence="19">Multi-pass membrane protein</topology>
    </subcellularLocation>
    <subcellularLocation>
        <location evidence="2">Cell membrane</location>
        <topology evidence="2">Multi-pass membrane protein</topology>
    </subcellularLocation>
</comment>
<dbReference type="GO" id="GO:0008818">
    <property type="term" value="F:cobalamin 5'-phosphate synthase activity"/>
    <property type="evidence" value="ECO:0007669"/>
    <property type="project" value="UniProtKB-UniRule"/>
</dbReference>
<evidence type="ECO:0000313" key="20">
    <source>
        <dbReference type="EMBL" id="CAE06760.1"/>
    </source>
</evidence>
<comment type="catalytic activity">
    <reaction evidence="18 19">
        <text>alpha-ribazole 5'-phosphate + adenosylcob(III)inamide-GDP = adenosylcob(III)alamin 5'-phosphate + GMP + H(+)</text>
        <dbReference type="Rhea" id="RHEA:23560"/>
        <dbReference type="ChEBI" id="CHEBI:15378"/>
        <dbReference type="ChEBI" id="CHEBI:57918"/>
        <dbReference type="ChEBI" id="CHEBI:58115"/>
        <dbReference type="ChEBI" id="CHEBI:60487"/>
        <dbReference type="ChEBI" id="CHEBI:60493"/>
        <dbReference type="EC" id="2.7.8.26"/>
    </reaction>
</comment>
<keyword evidence="11 19" id="KW-0460">Magnesium</keyword>
<keyword evidence="13 19" id="KW-0472">Membrane</keyword>
<evidence type="ECO:0000256" key="11">
    <source>
        <dbReference type="ARBA" id="ARBA00022842"/>
    </source>
</evidence>
<feature type="transmembrane region" description="Helical" evidence="19">
    <location>
        <begin position="119"/>
        <end position="141"/>
    </location>
</feature>
<keyword evidence="10 19" id="KW-0812">Transmembrane</keyword>
<keyword evidence="8 19" id="KW-0169">Cobalamin biosynthesis</keyword>
<dbReference type="AlphaFoldDB" id="Q7U9L0"/>
<dbReference type="RefSeq" id="WP_011127121.1">
    <property type="nucleotide sequence ID" value="NC_005070.1"/>
</dbReference>
<evidence type="ECO:0000256" key="6">
    <source>
        <dbReference type="ARBA" id="ARBA00015850"/>
    </source>
</evidence>
<protein>
    <recommendedName>
        <fullName evidence="6 19">Adenosylcobinamide-GDP ribazoletransferase</fullName>
        <ecNumber evidence="5 19">2.7.8.26</ecNumber>
    </recommendedName>
    <alternativeName>
        <fullName evidence="16 19">Cobalamin synthase</fullName>
    </alternativeName>
    <alternativeName>
        <fullName evidence="15 19">Cobalamin-5'-phosphate synthase</fullName>
    </alternativeName>
</protein>
<feature type="transmembrane region" description="Helical" evidence="19">
    <location>
        <begin position="234"/>
        <end position="252"/>
    </location>
</feature>
<name>Q7U9L0_PARMW</name>
<dbReference type="Proteomes" id="UP000001422">
    <property type="component" value="Chromosome"/>
</dbReference>
<evidence type="ECO:0000256" key="5">
    <source>
        <dbReference type="ARBA" id="ARBA00013200"/>
    </source>
</evidence>
<comment type="pathway">
    <text evidence="3 19">Cofactor biosynthesis; adenosylcobalamin biosynthesis; adenosylcobalamin from cob(II)yrinate a,c-diamide: step 7/7.</text>
</comment>
<reference evidence="20 21" key="1">
    <citation type="journal article" date="2003" name="Nature">
        <title>The genome of a motile marine Synechococcus.</title>
        <authorList>
            <person name="Palenik B."/>
            <person name="Brahamsha B."/>
            <person name="Larimer F."/>
            <person name="Land M."/>
            <person name="Hauser L."/>
            <person name="Chain P."/>
            <person name="Lamerdin J."/>
            <person name="Regala W."/>
            <person name="Allen E.A."/>
            <person name="McCarren J."/>
            <person name="Paulsen I."/>
            <person name="Dufresne A."/>
            <person name="Partensky F."/>
            <person name="Webb E."/>
            <person name="Waterbury J."/>
        </authorList>
    </citation>
    <scope>NUCLEOTIDE SEQUENCE [LARGE SCALE GENOMIC DNA]</scope>
    <source>
        <strain evidence="20 21">WH8102</strain>
    </source>
</reference>
<evidence type="ECO:0000256" key="9">
    <source>
        <dbReference type="ARBA" id="ARBA00022679"/>
    </source>
</evidence>
<evidence type="ECO:0000256" key="2">
    <source>
        <dbReference type="ARBA" id="ARBA00004651"/>
    </source>
</evidence>
<evidence type="ECO:0000256" key="16">
    <source>
        <dbReference type="ARBA" id="ARBA00032853"/>
    </source>
</evidence>
<keyword evidence="21" id="KW-1185">Reference proteome</keyword>
<evidence type="ECO:0000313" key="21">
    <source>
        <dbReference type="Proteomes" id="UP000001422"/>
    </source>
</evidence>